<reference evidence="1 2" key="1">
    <citation type="submission" date="2016-05" db="EMBL/GenBank/DDBJ databases">
        <title>Single-cell genome of chain-forming Candidatus Thiomargarita nelsonii and comparison to other large sulfur-oxidizing bacteria.</title>
        <authorList>
            <person name="Winkel M."/>
            <person name="Salman V."/>
            <person name="Woyke T."/>
            <person name="Schulz-Vogt H."/>
            <person name="Richter M."/>
            <person name="Flood B."/>
            <person name="Bailey J."/>
            <person name="Amann R."/>
            <person name="Mussmann M."/>
        </authorList>
    </citation>
    <scope>NUCLEOTIDE SEQUENCE [LARGE SCALE GENOMIC DNA]</scope>
    <source>
        <strain evidence="1 2">THI036</strain>
    </source>
</reference>
<protein>
    <submittedName>
        <fullName evidence="1">Uncharacterized protein</fullName>
    </submittedName>
</protein>
<proteinExistence type="predicted"/>
<dbReference type="AlphaFoldDB" id="A0A176RWP7"/>
<dbReference type="Proteomes" id="UP000076962">
    <property type="component" value="Unassembled WGS sequence"/>
</dbReference>
<accession>A0A176RWP7</accession>
<name>A0A176RWP7_9GAMM</name>
<dbReference type="EMBL" id="LUTY01002527">
    <property type="protein sequence ID" value="OAD20180.1"/>
    <property type="molecule type" value="Genomic_DNA"/>
</dbReference>
<evidence type="ECO:0000313" key="2">
    <source>
        <dbReference type="Proteomes" id="UP000076962"/>
    </source>
</evidence>
<organism evidence="1 2">
    <name type="scientific">Candidatus Thiomargarita nelsonii</name>
    <dbReference type="NCBI Taxonomy" id="1003181"/>
    <lineage>
        <taxon>Bacteria</taxon>
        <taxon>Pseudomonadati</taxon>
        <taxon>Pseudomonadota</taxon>
        <taxon>Gammaproteobacteria</taxon>
        <taxon>Thiotrichales</taxon>
        <taxon>Thiotrichaceae</taxon>
        <taxon>Thiomargarita</taxon>
    </lineage>
</organism>
<keyword evidence="2" id="KW-1185">Reference proteome</keyword>
<sequence length="68" mass="8026">MQACFEKNKMKRAAYFANKGLKVGKVRDYGLFFLADKVPRSFISVLIYVKRALGKFFRFLKKCFYRTA</sequence>
<comment type="caution">
    <text evidence="1">The sequence shown here is derived from an EMBL/GenBank/DDBJ whole genome shotgun (WGS) entry which is preliminary data.</text>
</comment>
<gene>
    <name evidence="1" type="ORF">THIOM_004142</name>
</gene>
<evidence type="ECO:0000313" key="1">
    <source>
        <dbReference type="EMBL" id="OAD20180.1"/>
    </source>
</evidence>